<proteinExistence type="predicted"/>
<dbReference type="GO" id="GO:0019323">
    <property type="term" value="P:pentose catabolic process"/>
    <property type="evidence" value="ECO:0007669"/>
    <property type="project" value="TreeGrafter"/>
</dbReference>
<dbReference type="InterPro" id="IPR036409">
    <property type="entry name" value="Aldolase_II/adducin_N_sf"/>
</dbReference>
<dbReference type="Pfam" id="PF00596">
    <property type="entry name" value="Aldolase_II"/>
    <property type="match status" value="1"/>
</dbReference>
<keyword evidence="2" id="KW-0456">Lyase</keyword>
<reference evidence="5" key="1">
    <citation type="submission" date="2016-10" db="EMBL/GenBank/DDBJ databases">
        <authorList>
            <person name="Varghese N."/>
            <person name="Submissions S."/>
        </authorList>
    </citation>
    <scope>NUCLEOTIDE SEQUENCE [LARGE SCALE GENOMIC DNA]</scope>
    <source>
        <strain evidence="5">S7</strain>
    </source>
</reference>
<dbReference type="SUPFAM" id="SSF53639">
    <property type="entry name" value="AraD/HMP-PK domain-like"/>
    <property type="match status" value="1"/>
</dbReference>
<dbReference type="GO" id="GO:0046872">
    <property type="term" value="F:metal ion binding"/>
    <property type="evidence" value="ECO:0007669"/>
    <property type="project" value="UniProtKB-KW"/>
</dbReference>
<protein>
    <submittedName>
        <fullName evidence="4">L-fuculose-phosphate aldolase</fullName>
    </submittedName>
</protein>
<dbReference type="OrthoDB" id="9794581at2"/>
<evidence type="ECO:0000313" key="5">
    <source>
        <dbReference type="Proteomes" id="UP000198892"/>
    </source>
</evidence>
<gene>
    <name evidence="4" type="ORF">SAMN05518683_10130</name>
</gene>
<dbReference type="PANTHER" id="PTHR22789">
    <property type="entry name" value="FUCULOSE PHOSPHATE ALDOLASE"/>
    <property type="match status" value="1"/>
</dbReference>
<evidence type="ECO:0000256" key="2">
    <source>
        <dbReference type="ARBA" id="ARBA00023239"/>
    </source>
</evidence>
<dbReference type="GO" id="GO:0016832">
    <property type="term" value="F:aldehyde-lyase activity"/>
    <property type="evidence" value="ECO:0007669"/>
    <property type="project" value="TreeGrafter"/>
</dbReference>
<dbReference type="RefSeq" id="WP_093334623.1">
    <property type="nucleotide sequence ID" value="NZ_FOXD01000001.1"/>
</dbReference>
<feature type="domain" description="Class II aldolase/adducin N-terminal" evidence="3">
    <location>
        <begin position="8"/>
        <end position="183"/>
    </location>
</feature>
<keyword evidence="1" id="KW-0479">Metal-binding</keyword>
<sequence length="217" mass="24723">MEHLTTVKELHEAGLFMKENDLVWGTAGNISARAGENQFYISASGTRVGHMEMDGFSLCSFEEGWVSGKKPSKEFNMHRAVYEERPEIGAILHASPFYSTLIACSDVELPSNYFVEAMYYLERVERIPYCHPGSRELADAVKEKAKDTNVMLLENHGILIYDESIKEARMALQTMEYTAKMHITAIEKGITMQGLNKEQEQDFLLNSGYKPVRDWPR</sequence>
<dbReference type="SMART" id="SM01007">
    <property type="entry name" value="Aldolase_II"/>
    <property type="match status" value="1"/>
</dbReference>
<dbReference type="GO" id="GO:0005829">
    <property type="term" value="C:cytosol"/>
    <property type="evidence" value="ECO:0007669"/>
    <property type="project" value="TreeGrafter"/>
</dbReference>
<dbReference type="STRING" id="1884432.SAMN05518683_10130"/>
<dbReference type="InterPro" id="IPR001303">
    <property type="entry name" value="Aldolase_II/adducin_N"/>
</dbReference>
<dbReference type="EMBL" id="FOXD01000001">
    <property type="protein sequence ID" value="SFO90041.1"/>
    <property type="molecule type" value="Genomic_DNA"/>
</dbReference>
<dbReference type="PANTHER" id="PTHR22789:SF0">
    <property type="entry name" value="3-OXO-TETRONATE 4-PHOSPHATE DECARBOXYLASE-RELATED"/>
    <property type="match status" value="1"/>
</dbReference>
<name>A0A1I5KZY2_9BACI</name>
<evidence type="ECO:0000256" key="1">
    <source>
        <dbReference type="ARBA" id="ARBA00022723"/>
    </source>
</evidence>
<evidence type="ECO:0000313" key="4">
    <source>
        <dbReference type="EMBL" id="SFO90041.1"/>
    </source>
</evidence>
<dbReference type="AlphaFoldDB" id="A0A1I5KZY2"/>
<evidence type="ECO:0000259" key="3">
    <source>
        <dbReference type="SMART" id="SM01007"/>
    </source>
</evidence>
<dbReference type="Proteomes" id="UP000198892">
    <property type="component" value="Unassembled WGS sequence"/>
</dbReference>
<organism evidence="4 5">
    <name type="scientific">Salibacterium halotolerans</name>
    <dbReference type="NCBI Taxonomy" id="1884432"/>
    <lineage>
        <taxon>Bacteria</taxon>
        <taxon>Bacillati</taxon>
        <taxon>Bacillota</taxon>
        <taxon>Bacilli</taxon>
        <taxon>Bacillales</taxon>
        <taxon>Bacillaceae</taxon>
    </lineage>
</organism>
<dbReference type="Gene3D" id="3.40.225.10">
    <property type="entry name" value="Class II aldolase/adducin N-terminal domain"/>
    <property type="match status" value="1"/>
</dbReference>
<dbReference type="InterPro" id="IPR050197">
    <property type="entry name" value="Aldolase_class_II_sugar_metab"/>
</dbReference>
<keyword evidence="5" id="KW-1185">Reference proteome</keyword>
<accession>A0A1I5KZY2</accession>